<dbReference type="InterPro" id="IPR029039">
    <property type="entry name" value="Flavoprotein-like_sf"/>
</dbReference>
<sequence length="154" mass="17400">MKIGIIVDSKSGFTHSIAQRLEEKLSVLRHDVQIERIEPIDEKQIDIKKIQLKSFPDLNQYEAIIFGAWVRGGFLSPAMEAYMNQMPSIQGKKIACFVTKGLPFAWTGGNQTINRMVKLCESKEGRVVDTGMIIRMGPRKKQTADLIAKFGKLF</sequence>
<dbReference type="Pfam" id="PF12641">
    <property type="entry name" value="Flavodoxin_3"/>
    <property type="match status" value="1"/>
</dbReference>
<accession>A0A1V5SNC1</accession>
<feature type="domain" description="Flavodoxin-like" evidence="1">
    <location>
        <begin position="3"/>
        <end position="154"/>
    </location>
</feature>
<evidence type="ECO:0000313" key="2">
    <source>
        <dbReference type="EMBL" id="OQA55975.1"/>
    </source>
</evidence>
<comment type="caution">
    <text evidence="2">The sequence shown here is derived from an EMBL/GenBank/DDBJ whole genome shotgun (WGS) entry which is preliminary data.</text>
</comment>
<dbReference type="Proteomes" id="UP000485569">
    <property type="component" value="Unassembled WGS sequence"/>
</dbReference>
<dbReference type="InterPro" id="IPR008254">
    <property type="entry name" value="Flavodoxin/NO_synth"/>
</dbReference>
<name>A0A1V5SNC1_9BACT</name>
<dbReference type="Gene3D" id="3.40.50.360">
    <property type="match status" value="1"/>
</dbReference>
<protein>
    <submittedName>
        <fullName evidence="2">Protoporphyrinogen oxidase</fullName>
    </submittedName>
</protein>
<evidence type="ECO:0000259" key="1">
    <source>
        <dbReference type="PROSITE" id="PS50902"/>
    </source>
</evidence>
<organism evidence="2">
    <name type="scientific">Candidatus Atribacter allofermentans</name>
    <dbReference type="NCBI Taxonomy" id="1852833"/>
    <lineage>
        <taxon>Bacteria</taxon>
        <taxon>Pseudomonadati</taxon>
        <taxon>Atribacterota</taxon>
        <taxon>Atribacteria</taxon>
        <taxon>Atribacterales</taxon>
        <taxon>Atribacteraceae</taxon>
        <taxon>Atribacter</taxon>
    </lineage>
</organism>
<proteinExistence type="predicted"/>
<dbReference type="AlphaFoldDB" id="A0A1V5SNC1"/>
<dbReference type="GO" id="GO:0010181">
    <property type="term" value="F:FMN binding"/>
    <property type="evidence" value="ECO:0007669"/>
    <property type="project" value="InterPro"/>
</dbReference>
<reference evidence="2" key="1">
    <citation type="submission" date="2017-02" db="EMBL/GenBank/DDBJ databases">
        <title>Delving into the versatile metabolic prowess of the omnipresent phylum Bacteroidetes.</title>
        <authorList>
            <person name="Nobu M.K."/>
            <person name="Mei R."/>
            <person name="Narihiro T."/>
            <person name="Kuroda K."/>
            <person name="Liu W.-T."/>
        </authorList>
    </citation>
    <scope>NUCLEOTIDE SEQUENCE</scope>
    <source>
        <strain evidence="2">ADurb.Bin276</strain>
    </source>
</reference>
<dbReference type="EMBL" id="MWBQ01000133">
    <property type="protein sequence ID" value="OQA55975.1"/>
    <property type="molecule type" value="Genomic_DNA"/>
</dbReference>
<dbReference type="PROSITE" id="PS50902">
    <property type="entry name" value="FLAVODOXIN_LIKE"/>
    <property type="match status" value="1"/>
</dbReference>
<gene>
    <name evidence="2" type="ORF">BWY41_01567</name>
</gene>
<dbReference type="SUPFAM" id="SSF52218">
    <property type="entry name" value="Flavoproteins"/>
    <property type="match status" value="1"/>
</dbReference>